<protein>
    <submittedName>
        <fullName evidence="4">D-alanyl-D-alanine carboxypeptidase/D-alanyl-D-alanine-endopeptidase</fullName>
    </submittedName>
</protein>
<dbReference type="OrthoDB" id="9802627at2"/>
<dbReference type="InterPro" id="IPR000667">
    <property type="entry name" value="Peptidase_S13"/>
</dbReference>
<feature type="signal peptide" evidence="3">
    <location>
        <begin position="1"/>
        <end position="31"/>
    </location>
</feature>
<dbReference type="Gene3D" id="3.40.710.10">
    <property type="entry name" value="DD-peptidase/beta-lactamase superfamily"/>
    <property type="match status" value="2"/>
</dbReference>
<dbReference type="NCBIfam" id="TIGR00666">
    <property type="entry name" value="PBP4"/>
    <property type="match status" value="1"/>
</dbReference>
<dbReference type="PANTHER" id="PTHR30023">
    <property type="entry name" value="D-ALANYL-D-ALANINE CARBOXYPEPTIDASE"/>
    <property type="match status" value="1"/>
</dbReference>
<dbReference type="InterPro" id="IPR012338">
    <property type="entry name" value="Beta-lactam/transpept-like"/>
</dbReference>
<keyword evidence="4" id="KW-0645">Protease</keyword>
<dbReference type="GO" id="GO:0004185">
    <property type="term" value="F:serine-type carboxypeptidase activity"/>
    <property type="evidence" value="ECO:0007669"/>
    <property type="project" value="InterPro"/>
</dbReference>
<proteinExistence type="inferred from homology"/>
<evidence type="ECO:0000313" key="5">
    <source>
        <dbReference type="Proteomes" id="UP000221024"/>
    </source>
</evidence>
<keyword evidence="4" id="KW-0121">Carboxypeptidase</keyword>
<accession>A0A2H3NME9</accession>
<evidence type="ECO:0000313" key="4">
    <source>
        <dbReference type="EMBL" id="PEN07704.1"/>
    </source>
</evidence>
<comment type="similarity">
    <text evidence="1">Belongs to the peptidase S13 family.</text>
</comment>
<evidence type="ECO:0000256" key="1">
    <source>
        <dbReference type="ARBA" id="ARBA00006096"/>
    </source>
</evidence>
<comment type="caution">
    <text evidence="4">The sequence shown here is derived from an EMBL/GenBank/DDBJ whole genome shotgun (WGS) entry which is preliminary data.</text>
</comment>
<dbReference type="Gene3D" id="3.50.80.20">
    <property type="entry name" value="D-Ala-D-Ala carboxypeptidase C, peptidase S13"/>
    <property type="match status" value="1"/>
</dbReference>
<evidence type="ECO:0000256" key="3">
    <source>
        <dbReference type="SAM" id="SignalP"/>
    </source>
</evidence>
<reference evidence="4 5" key="1">
    <citation type="submission" date="2017-10" db="EMBL/GenBank/DDBJ databases">
        <title>Draft genome of Longimonas halophila.</title>
        <authorList>
            <person name="Goh K.M."/>
            <person name="Shamsir M.S."/>
            <person name="Lim S.W."/>
        </authorList>
    </citation>
    <scope>NUCLEOTIDE SEQUENCE [LARGE SCALE GENOMIC DNA]</scope>
    <source>
        <strain evidence="4 5">KCTC 42399</strain>
    </source>
</reference>
<dbReference type="PRINTS" id="PR00922">
    <property type="entry name" value="DADACBPTASE3"/>
</dbReference>
<dbReference type="GO" id="GO:0000270">
    <property type="term" value="P:peptidoglycan metabolic process"/>
    <property type="evidence" value="ECO:0007669"/>
    <property type="project" value="TreeGrafter"/>
</dbReference>
<keyword evidence="5" id="KW-1185">Reference proteome</keyword>
<dbReference type="EMBL" id="PDEP01000005">
    <property type="protein sequence ID" value="PEN07704.1"/>
    <property type="molecule type" value="Genomic_DNA"/>
</dbReference>
<evidence type="ECO:0000256" key="2">
    <source>
        <dbReference type="ARBA" id="ARBA00022801"/>
    </source>
</evidence>
<gene>
    <name evidence="4" type="primary">dacB</name>
    <name evidence="4" type="ORF">CRI93_06900</name>
</gene>
<dbReference type="PROSITE" id="PS51257">
    <property type="entry name" value="PROKAR_LIPOPROTEIN"/>
    <property type="match status" value="1"/>
</dbReference>
<keyword evidence="3" id="KW-0732">Signal</keyword>
<dbReference type="SUPFAM" id="SSF56601">
    <property type="entry name" value="beta-lactamase/transpeptidase-like"/>
    <property type="match status" value="1"/>
</dbReference>
<feature type="chain" id="PRO_5013648771" evidence="3">
    <location>
        <begin position="32"/>
        <end position="491"/>
    </location>
</feature>
<dbReference type="AlphaFoldDB" id="A0A2H3NME9"/>
<organism evidence="4 5">
    <name type="scientific">Longimonas halophila</name>
    <dbReference type="NCBI Taxonomy" id="1469170"/>
    <lineage>
        <taxon>Bacteria</taxon>
        <taxon>Pseudomonadati</taxon>
        <taxon>Rhodothermota</taxon>
        <taxon>Rhodothermia</taxon>
        <taxon>Rhodothermales</taxon>
        <taxon>Salisaetaceae</taxon>
        <taxon>Longimonas</taxon>
    </lineage>
</organism>
<name>A0A2H3NME9_9BACT</name>
<keyword evidence="2" id="KW-0378">Hydrolase</keyword>
<dbReference type="Proteomes" id="UP000221024">
    <property type="component" value="Unassembled WGS sequence"/>
</dbReference>
<dbReference type="PANTHER" id="PTHR30023:SF0">
    <property type="entry name" value="PENICILLIN-SENSITIVE CARBOXYPEPTIDASE A"/>
    <property type="match status" value="1"/>
</dbReference>
<dbReference type="GO" id="GO:0006508">
    <property type="term" value="P:proteolysis"/>
    <property type="evidence" value="ECO:0007669"/>
    <property type="project" value="InterPro"/>
</dbReference>
<dbReference type="Pfam" id="PF02113">
    <property type="entry name" value="Peptidase_S13"/>
    <property type="match status" value="1"/>
</dbReference>
<sequence length="491" mass="53767">MIRFSGFAMPPWRALVLTMLLLVGCTGLAHAQQTDAPSALTAEIDRLLDTHTASSPAFWGVHIVDVESGAVLYSHQGDHRLIPASTQKLLTTSAALDRLGSSYRYETELHFNGTTEDGVMRGDLTLRGSGDPTFGSDELRRADPLQTWAEQLAEQGVERIEGRLIGDARQFDGVAYPEGWDIGYVTRQASRYIGTASSALSYSDNVMSVQIRASEPGQPPELRAYPNDAVTLRNEATTSSRWRGNALQFDRSFESNTIRLHGSVARSYIGTVNVPVTEPADFAMRSLVLALEEAGITTDLTRVDADTLGTVPDRGTLLFVSLSPPLADIIALINKKSNNFYAEQVLRTIGWGGSVEGGAQRIQQLLRRAGVTRFPAVHDGSGLSRRNLVAPATFTNLLRYMDSHPEAEAFKASLAASGERNTTMEYRLSRSPIRAKTGSLRYVRALSGYAERPNGSRVAFSMMANNYEGSSWRVRRTMDEIVKTLTESTVL</sequence>